<reference evidence="8 9" key="1">
    <citation type="journal article" date="2017" name="Eur. J. Clin. Microbiol. Infect. Dis.">
        <title>Uncommonly isolated clinical Pseudomonas: identification and phylogenetic assignation.</title>
        <authorList>
            <person name="Mulet M."/>
            <person name="Gomila M."/>
            <person name="Ramirez A."/>
            <person name="Cardew S."/>
            <person name="Moore E.R."/>
            <person name="Lalucat J."/>
            <person name="Garcia-Valdes E."/>
        </authorList>
    </citation>
    <scope>NUCLEOTIDE SEQUENCE [LARGE SCALE GENOMIC DNA]</scope>
    <source>
        <strain evidence="8 9">SD129</strain>
    </source>
</reference>
<dbReference type="InterPro" id="IPR020846">
    <property type="entry name" value="MFS_dom"/>
</dbReference>
<dbReference type="Pfam" id="PF07690">
    <property type="entry name" value="MFS_1"/>
    <property type="match status" value="1"/>
</dbReference>
<comment type="subcellular location">
    <subcellularLocation>
        <location evidence="1">Membrane</location>
        <topology evidence="1">Multi-pass membrane protein</topology>
    </subcellularLocation>
</comment>
<dbReference type="GO" id="GO:1990961">
    <property type="term" value="P:xenobiotic detoxification by transmembrane export across the plasma membrane"/>
    <property type="evidence" value="ECO:0007669"/>
    <property type="project" value="TreeGrafter"/>
</dbReference>
<dbReference type="PROSITE" id="PS00216">
    <property type="entry name" value="SUGAR_TRANSPORT_1"/>
    <property type="match status" value="1"/>
</dbReference>
<evidence type="ECO:0000256" key="4">
    <source>
        <dbReference type="ARBA" id="ARBA00022989"/>
    </source>
</evidence>
<feature type="domain" description="Major facilitator superfamily (MFS) profile" evidence="7">
    <location>
        <begin position="11"/>
        <end position="395"/>
    </location>
</feature>
<comment type="caution">
    <text evidence="8">The sequence shown here is derived from an EMBL/GenBank/DDBJ whole genome shotgun (WGS) entry which is preliminary data.</text>
</comment>
<feature type="transmembrane region" description="Helical" evidence="6">
    <location>
        <begin position="314"/>
        <end position="333"/>
    </location>
</feature>
<sequence>MPAIPLPSRQLLALVMLLTALGEASTQLIVPSLGAVEAALGARPGAGVHALSAFVAAFGLGQLLLGPLSDRIGRRPVLIGGLLTYLLGTGAMLLASSLGEFIGARVLQGLGACACMVLARTTVRDVWKAEAGPALAKSVIGMLSAVMFALMLGGLLHTYGGWRAPIVASLLLGLGALAAVVWLMRESNLQPDPRAGHLGSLARDYADLLRSPGFPSLVFAIAGTYGAMFAVIAGSSAVYVGRLHLSPAQYGLTFGSIVVGLVAGAYYTQRTIARLGPRRLVARGLLLVASGALLSLLIHQLFGLSVAGLSLPQLLVTLGGGMVLPASIAGAVIPNAHRAGLAAGFMGFAQMLGATCSGLLLSALADGGAEPMLRVSLGFALAGLGLFHFLRAGGLPAPQPADSGRGASQ</sequence>
<evidence type="ECO:0000313" key="9">
    <source>
        <dbReference type="Proteomes" id="UP000306753"/>
    </source>
</evidence>
<feature type="transmembrane region" description="Helical" evidence="6">
    <location>
        <begin position="247"/>
        <end position="268"/>
    </location>
</feature>
<feature type="transmembrane region" description="Helical" evidence="6">
    <location>
        <begin position="371"/>
        <end position="390"/>
    </location>
</feature>
<feature type="transmembrane region" description="Helical" evidence="6">
    <location>
        <begin position="102"/>
        <end position="123"/>
    </location>
</feature>
<evidence type="ECO:0000256" key="2">
    <source>
        <dbReference type="ARBA" id="ARBA00022448"/>
    </source>
</evidence>
<feature type="transmembrane region" description="Helical" evidence="6">
    <location>
        <begin position="44"/>
        <end position="65"/>
    </location>
</feature>
<dbReference type="PANTHER" id="PTHR23502">
    <property type="entry name" value="MAJOR FACILITATOR SUPERFAMILY"/>
    <property type="match status" value="1"/>
</dbReference>
<feature type="transmembrane region" description="Helical" evidence="6">
    <location>
        <begin position="345"/>
        <end position="365"/>
    </location>
</feature>
<feature type="transmembrane region" description="Helical" evidence="6">
    <location>
        <begin position="217"/>
        <end position="241"/>
    </location>
</feature>
<feature type="transmembrane region" description="Helical" evidence="6">
    <location>
        <begin position="280"/>
        <end position="302"/>
    </location>
</feature>
<feature type="transmembrane region" description="Helical" evidence="6">
    <location>
        <begin position="77"/>
        <end position="96"/>
    </location>
</feature>
<dbReference type="AlphaFoldDB" id="A0A5R9QB20"/>
<dbReference type="InterPro" id="IPR005829">
    <property type="entry name" value="Sugar_transporter_CS"/>
</dbReference>
<keyword evidence="9" id="KW-1185">Reference proteome</keyword>
<accession>A0A5R9QB20</accession>
<keyword evidence="5 6" id="KW-0472">Membrane</keyword>
<feature type="transmembrane region" description="Helical" evidence="6">
    <location>
        <begin position="162"/>
        <end position="184"/>
    </location>
</feature>
<dbReference type="GO" id="GO:0022857">
    <property type="term" value="F:transmembrane transporter activity"/>
    <property type="evidence" value="ECO:0007669"/>
    <property type="project" value="InterPro"/>
</dbReference>
<keyword evidence="2" id="KW-0813">Transport</keyword>
<keyword evidence="3 6" id="KW-0812">Transmembrane</keyword>
<dbReference type="SUPFAM" id="SSF103473">
    <property type="entry name" value="MFS general substrate transporter"/>
    <property type="match status" value="1"/>
</dbReference>
<evidence type="ECO:0000256" key="3">
    <source>
        <dbReference type="ARBA" id="ARBA00022692"/>
    </source>
</evidence>
<protein>
    <submittedName>
        <fullName evidence="8">MFS transporter</fullName>
    </submittedName>
</protein>
<keyword evidence="4 6" id="KW-1133">Transmembrane helix</keyword>
<dbReference type="Proteomes" id="UP000306753">
    <property type="component" value="Unassembled WGS sequence"/>
</dbReference>
<dbReference type="GO" id="GO:0005886">
    <property type="term" value="C:plasma membrane"/>
    <property type="evidence" value="ECO:0007669"/>
    <property type="project" value="TreeGrafter"/>
</dbReference>
<dbReference type="PROSITE" id="PS50850">
    <property type="entry name" value="MFS"/>
    <property type="match status" value="1"/>
</dbReference>
<evidence type="ECO:0000256" key="6">
    <source>
        <dbReference type="SAM" id="Phobius"/>
    </source>
</evidence>
<dbReference type="Gene3D" id="1.20.1720.10">
    <property type="entry name" value="Multidrug resistance protein D"/>
    <property type="match status" value="1"/>
</dbReference>
<dbReference type="PANTHER" id="PTHR23502:SF132">
    <property type="entry name" value="POLYAMINE TRANSPORTER 2-RELATED"/>
    <property type="match status" value="1"/>
</dbReference>
<dbReference type="InterPro" id="IPR036259">
    <property type="entry name" value="MFS_trans_sf"/>
</dbReference>
<name>A0A5R9QB20_9GAMM</name>
<organism evidence="8 9">
    <name type="scientific">Stutzerimonas nosocomialis</name>
    <dbReference type="NCBI Taxonomy" id="1056496"/>
    <lineage>
        <taxon>Bacteria</taxon>
        <taxon>Pseudomonadati</taxon>
        <taxon>Pseudomonadota</taxon>
        <taxon>Gammaproteobacteria</taxon>
        <taxon>Pseudomonadales</taxon>
        <taxon>Pseudomonadaceae</taxon>
        <taxon>Stutzerimonas</taxon>
    </lineage>
</organism>
<evidence type="ECO:0000256" key="1">
    <source>
        <dbReference type="ARBA" id="ARBA00004141"/>
    </source>
</evidence>
<dbReference type="RefSeq" id="WP_138412330.1">
    <property type="nucleotide sequence ID" value="NZ_QLAG01000023.1"/>
</dbReference>
<gene>
    <name evidence="8" type="ORF">DN820_16670</name>
</gene>
<proteinExistence type="predicted"/>
<evidence type="ECO:0000259" key="7">
    <source>
        <dbReference type="PROSITE" id="PS50850"/>
    </source>
</evidence>
<evidence type="ECO:0000313" key="8">
    <source>
        <dbReference type="EMBL" id="TLX62317.1"/>
    </source>
</evidence>
<dbReference type="EMBL" id="QLAG01000023">
    <property type="protein sequence ID" value="TLX62317.1"/>
    <property type="molecule type" value="Genomic_DNA"/>
</dbReference>
<evidence type="ECO:0000256" key="5">
    <source>
        <dbReference type="ARBA" id="ARBA00023136"/>
    </source>
</evidence>
<dbReference type="InterPro" id="IPR011701">
    <property type="entry name" value="MFS"/>
</dbReference>
<feature type="transmembrane region" description="Helical" evidence="6">
    <location>
        <begin position="135"/>
        <end position="156"/>
    </location>
</feature>